<evidence type="ECO:0000313" key="10">
    <source>
        <dbReference type="EMBL" id="VAW34931.1"/>
    </source>
</evidence>
<evidence type="ECO:0000256" key="7">
    <source>
        <dbReference type="ARBA" id="ARBA00023136"/>
    </source>
</evidence>
<accession>A0A3B0UVC0</accession>
<dbReference type="PANTHER" id="PTHR30012:SF7">
    <property type="entry name" value="PROTEIN TRANSPORT PROTEIN HOFC HOMOLOG"/>
    <property type="match status" value="1"/>
</dbReference>
<feature type="transmembrane region" description="Helical" evidence="8">
    <location>
        <begin position="370"/>
        <end position="395"/>
    </location>
</feature>
<dbReference type="AlphaFoldDB" id="A0A3B0UVC0"/>
<evidence type="ECO:0000256" key="6">
    <source>
        <dbReference type="ARBA" id="ARBA00022989"/>
    </source>
</evidence>
<dbReference type="PRINTS" id="PR00812">
    <property type="entry name" value="BCTERIALGSPF"/>
</dbReference>
<evidence type="ECO:0000259" key="9">
    <source>
        <dbReference type="Pfam" id="PF00482"/>
    </source>
</evidence>
<dbReference type="FunFam" id="1.20.81.30:FF:000001">
    <property type="entry name" value="Type II secretion system protein F"/>
    <property type="match status" value="2"/>
</dbReference>
<protein>
    <submittedName>
        <fullName evidence="10">Type IV fimbrial assembly protein PilC</fullName>
    </submittedName>
</protein>
<name>A0A3B0UVC0_9ZZZZ</name>
<feature type="transmembrane region" description="Helical" evidence="8">
    <location>
        <begin position="220"/>
        <end position="236"/>
    </location>
</feature>
<dbReference type="PANTHER" id="PTHR30012">
    <property type="entry name" value="GENERAL SECRETION PATHWAY PROTEIN"/>
    <property type="match status" value="1"/>
</dbReference>
<comment type="similarity">
    <text evidence="2">Belongs to the GSP F family.</text>
</comment>
<keyword evidence="4" id="KW-0997">Cell inner membrane</keyword>
<organism evidence="10">
    <name type="scientific">hydrothermal vent metagenome</name>
    <dbReference type="NCBI Taxonomy" id="652676"/>
    <lineage>
        <taxon>unclassified sequences</taxon>
        <taxon>metagenomes</taxon>
        <taxon>ecological metagenomes</taxon>
    </lineage>
</organism>
<reference evidence="10" key="1">
    <citation type="submission" date="2018-06" db="EMBL/GenBank/DDBJ databases">
        <authorList>
            <person name="Zhirakovskaya E."/>
        </authorList>
    </citation>
    <scope>NUCLEOTIDE SEQUENCE</scope>
</reference>
<dbReference type="Pfam" id="PF00482">
    <property type="entry name" value="T2SSF"/>
    <property type="match status" value="2"/>
</dbReference>
<feature type="domain" description="Type II secretion system protein GspF" evidence="9">
    <location>
        <begin position="271"/>
        <end position="392"/>
    </location>
</feature>
<dbReference type="GO" id="GO:0015628">
    <property type="term" value="P:protein secretion by the type II secretion system"/>
    <property type="evidence" value="ECO:0007669"/>
    <property type="project" value="TreeGrafter"/>
</dbReference>
<evidence type="ECO:0000256" key="3">
    <source>
        <dbReference type="ARBA" id="ARBA00022475"/>
    </source>
</evidence>
<keyword evidence="6 8" id="KW-1133">Transmembrane helix</keyword>
<evidence type="ECO:0000256" key="2">
    <source>
        <dbReference type="ARBA" id="ARBA00005745"/>
    </source>
</evidence>
<dbReference type="EMBL" id="UOEW01000089">
    <property type="protein sequence ID" value="VAW34931.1"/>
    <property type="molecule type" value="Genomic_DNA"/>
</dbReference>
<dbReference type="GO" id="GO:0005886">
    <property type="term" value="C:plasma membrane"/>
    <property type="evidence" value="ECO:0007669"/>
    <property type="project" value="UniProtKB-SubCell"/>
</dbReference>
<keyword evidence="3" id="KW-1003">Cell membrane</keyword>
<dbReference type="InterPro" id="IPR003004">
    <property type="entry name" value="GspF/PilC"/>
</dbReference>
<evidence type="ECO:0000256" key="5">
    <source>
        <dbReference type="ARBA" id="ARBA00022692"/>
    </source>
</evidence>
<dbReference type="Gene3D" id="1.20.81.30">
    <property type="entry name" value="Type II secretion system (T2SS), domain F"/>
    <property type="match status" value="2"/>
</dbReference>
<gene>
    <name evidence="10" type="ORF">MNBD_GAMMA01-2189</name>
</gene>
<sequence length="402" mass="44170">MAQFVYKALTPAGEQLEGQMDAPTRAEVIKKIQAAGNIPVTAKELGTGFSLENLLATRKTVSQKQVGEFTDQLSTLLSSGMPLERSLSVMIDLISDERLRIMVEQIRDKVRGGGTLSDALEDQHVFTNMYVNMVRAGEMGGTLETTLVRLADYMSRAKALKDSVISAMIYPIILFLLSGASLFVLLGKVVPSFKPMFEDAGVELPGVTQLVLNIAEVIQNYWWAIILVFIIIIVAIRQKLKEADFKLAWDKKMLSMPLFGTLLTRIDIARFSRTLGTLVDSGVPLLTGLTIAKKVINNTLLHSIVTEASEKVKHGEPLAAGLEKAEEFPRLAQQLISVGEETGKLNEMLLKTADTYDIEVKTAIDRMISLLVPVVVLTLAALIFFIIFAILMAMLNMNDLVG</sequence>
<evidence type="ECO:0000256" key="4">
    <source>
        <dbReference type="ARBA" id="ARBA00022519"/>
    </source>
</evidence>
<dbReference type="InterPro" id="IPR042094">
    <property type="entry name" value="T2SS_GspF_sf"/>
</dbReference>
<keyword evidence="7 8" id="KW-0472">Membrane</keyword>
<evidence type="ECO:0000256" key="1">
    <source>
        <dbReference type="ARBA" id="ARBA00004429"/>
    </source>
</evidence>
<feature type="domain" description="Type II secretion system protein GspF" evidence="9">
    <location>
        <begin position="69"/>
        <end position="191"/>
    </location>
</feature>
<dbReference type="InterPro" id="IPR018076">
    <property type="entry name" value="T2SS_GspF_dom"/>
</dbReference>
<keyword evidence="5 8" id="KW-0812">Transmembrane</keyword>
<feature type="transmembrane region" description="Helical" evidence="8">
    <location>
        <begin position="164"/>
        <end position="186"/>
    </location>
</feature>
<comment type="subcellular location">
    <subcellularLocation>
        <location evidence="1">Cell inner membrane</location>
        <topology evidence="1">Multi-pass membrane protein</topology>
    </subcellularLocation>
</comment>
<evidence type="ECO:0000256" key="8">
    <source>
        <dbReference type="SAM" id="Phobius"/>
    </source>
</evidence>
<proteinExistence type="inferred from homology"/>